<feature type="domain" description="DUF6314" evidence="1">
    <location>
        <begin position="10"/>
        <end position="132"/>
    </location>
</feature>
<accession>A0A0M6YKB4</accession>
<dbReference type="InterPro" id="IPR045632">
    <property type="entry name" value="DUF6314"/>
</dbReference>
<reference evidence="2 3" key="1">
    <citation type="submission" date="2015-07" db="EMBL/GenBank/DDBJ databases">
        <authorList>
            <person name="Noorani M."/>
        </authorList>
    </citation>
    <scope>NUCLEOTIDE SEQUENCE [LARGE SCALE GENOMIC DNA]</scope>
    <source>
        <strain evidence="2 3">CECT 7802</strain>
    </source>
</reference>
<evidence type="ECO:0000313" key="3">
    <source>
        <dbReference type="Proteomes" id="UP000049222"/>
    </source>
</evidence>
<evidence type="ECO:0000259" key="1">
    <source>
        <dbReference type="Pfam" id="PF19834"/>
    </source>
</evidence>
<organism evidence="2 3">
    <name type="scientific">Jannaschia donghaensis</name>
    <dbReference type="NCBI Taxonomy" id="420998"/>
    <lineage>
        <taxon>Bacteria</taxon>
        <taxon>Pseudomonadati</taxon>
        <taxon>Pseudomonadota</taxon>
        <taxon>Alphaproteobacteria</taxon>
        <taxon>Rhodobacterales</taxon>
        <taxon>Roseobacteraceae</taxon>
        <taxon>Jannaschia</taxon>
    </lineage>
</organism>
<protein>
    <recommendedName>
        <fullName evidence="1">DUF6314 domain-containing protein</fullName>
    </recommendedName>
</protein>
<dbReference type="AlphaFoldDB" id="A0A0M6YKB4"/>
<dbReference type="OrthoDB" id="7351979at2"/>
<evidence type="ECO:0000313" key="2">
    <source>
        <dbReference type="EMBL" id="CTQ50249.1"/>
    </source>
</evidence>
<name>A0A0M6YKB4_9RHOB</name>
<sequence>MTPADRLSALIGAWRTQRVIRHVIGPTARFDGISRWSPDGAGLRCVETGTLVQDGTTFEARRETVWQASPDGLAVTFADGRPFHVVRGPTAHHDCPPDTYLLHYDWENWPRWTVRWRVTGPRKDYRALTRYRPV</sequence>
<gene>
    <name evidence="2" type="ORF">JDO7802_02269</name>
</gene>
<dbReference type="EMBL" id="CXSU01000012">
    <property type="protein sequence ID" value="CTQ50249.1"/>
    <property type="molecule type" value="Genomic_DNA"/>
</dbReference>
<keyword evidence="3" id="KW-1185">Reference proteome</keyword>
<dbReference type="STRING" id="420998.JDO7802_02269"/>
<dbReference type="Proteomes" id="UP000049222">
    <property type="component" value="Unassembled WGS sequence"/>
</dbReference>
<dbReference type="RefSeq" id="WP_055085614.1">
    <property type="nucleotide sequence ID" value="NZ_CXSU01000012.1"/>
</dbReference>
<proteinExistence type="predicted"/>
<dbReference type="Pfam" id="PF19834">
    <property type="entry name" value="DUF6314"/>
    <property type="match status" value="1"/>
</dbReference>